<evidence type="ECO:0000313" key="9">
    <source>
        <dbReference type="Proteomes" id="UP000298210"/>
    </source>
</evidence>
<dbReference type="Pfam" id="PF00488">
    <property type="entry name" value="MutS_V"/>
    <property type="match status" value="1"/>
</dbReference>
<protein>
    <submittedName>
        <fullName evidence="8">Endonuclease MutS2</fullName>
    </submittedName>
</protein>
<keyword evidence="1" id="KW-0699">rRNA-binding</keyword>
<dbReference type="AlphaFoldDB" id="A0A4Y7WLZ8"/>
<proteinExistence type="predicted"/>
<comment type="caution">
    <text evidence="8">The sequence shown here is derived from an EMBL/GenBank/DDBJ whole genome shotgun (WGS) entry which is preliminary data.</text>
</comment>
<dbReference type="GO" id="GO:0019843">
    <property type="term" value="F:rRNA binding"/>
    <property type="evidence" value="ECO:0007669"/>
    <property type="project" value="UniProtKB-KW"/>
</dbReference>
<reference evidence="8 9" key="1">
    <citation type="submission" date="2019-03" db="EMBL/GenBank/DDBJ databases">
        <authorList>
            <person name="Liu G."/>
        </authorList>
    </citation>
    <scope>NUCLEOTIDE SEQUENCE [LARGE SCALE GENOMIC DNA]</scope>
    <source>
        <strain evidence="8 9">DSM 19099</strain>
    </source>
</reference>
<dbReference type="Gene3D" id="3.40.50.300">
    <property type="entry name" value="P-loop containing nucleotide triphosphate hydrolases"/>
    <property type="match status" value="1"/>
</dbReference>
<keyword evidence="8" id="KW-0540">Nuclease</keyword>
<keyword evidence="5" id="KW-0694">RNA-binding</keyword>
<dbReference type="EMBL" id="SNUX01000002">
    <property type="protein sequence ID" value="TES49706.1"/>
    <property type="molecule type" value="Genomic_DNA"/>
</dbReference>
<feature type="domain" description="DNA mismatch repair proteins mutS family" evidence="7">
    <location>
        <begin position="406"/>
        <end position="422"/>
    </location>
</feature>
<dbReference type="SMART" id="SM00533">
    <property type="entry name" value="MUTSd"/>
    <property type="match status" value="1"/>
</dbReference>
<dbReference type="SUPFAM" id="SSF48334">
    <property type="entry name" value="DNA repair protein MutS, domain III"/>
    <property type="match status" value="1"/>
</dbReference>
<keyword evidence="2" id="KW-0547">Nucleotide-binding</keyword>
<evidence type="ECO:0000256" key="3">
    <source>
        <dbReference type="ARBA" id="ARBA00022801"/>
    </source>
</evidence>
<keyword evidence="4" id="KW-0067">ATP-binding</keyword>
<dbReference type="InterPro" id="IPR027417">
    <property type="entry name" value="P-loop_NTPase"/>
</dbReference>
<organism evidence="8 9">
    <name type="scientific">Shouchella lehensis</name>
    <dbReference type="NCBI Taxonomy" id="300825"/>
    <lineage>
        <taxon>Bacteria</taxon>
        <taxon>Bacillati</taxon>
        <taxon>Bacillota</taxon>
        <taxon>Bacilli</taxon>
        <taxon>Bacillales</taxon>
        <taxon>Bacillaceae</taxon>
        <taxon>Shouchella</taxon>
    </lineage>
</organism>
<evidence type="ECO:0000256" key="4">
    <source>
        <dbReference type="ARBA" id="ARBA00022840"/>
    </source>
</evidence>
<keyword evidence="8" id="KW-0255">Endonuclease</keyword>
<gene>
    <name evidence="8" type="ORF">E2L03_09620</name>
</gene>
<dbReference type="GO" id="GO:0030983">
    <property type="term" value="F:mismatched DNA binding"/>
    <property type="evidence" value="ECO:0007669"/>
    <property type="project" value="InterPro"/>
</dbReference>
<evidence type="ECO:0000256" key="1">
    <source>
        <dbReference type="ARBA" id="ARBA00022730"/>
    </source>
</evidence>
<dbReference type="GO" id="GO:0045910">
    <property type="term" value="P:negative regulation of DNA recombination"/>
    <property type="evidence" value="ECO:0007669"/>
    <property type="project" value="InterPro"/>
</dbReference>
<dbReference type="RefSeq" id="WP_134259074.1">
    <property type="nucleotide sequence ID" value="NZ_LDIM01000006.1"/>
</dbReference>
<dbReference type="PIRSF" id="PIRSF005814">
    <property type="entry name" value="MutS_YshD"/>
    <property type="match status" value="1"/>
</dbReference>
<evidence type="ECO:0000313" key="8">
    <source>
        <dbReference type="EMBL" id="TES49706.1"/>
    </source>
</evidence>
<dbReference type="PANTHER" id="PTHR48466:SF2">
    <property type="entry name" value="OS10G0509000 PROTEIN"/>
    <property type="match status" value="1"/>
</dbReference>
<dbReference type="GO" id="GO:0004519">
    <property type="term" value="F:endonuclease activity"/>
    <property type="evidence" value="ECO:0007669"/>
    <property type="project" value="UniProtKB-KW"/>
</dbReference>
<dbReference type="InterPro" id="IPR036187">
    <property type="entry name" value="DNA_mismatch_repair_MutS_sf"/>
</dbReference>
<dbReference type="GO" id="GO:0140664">
    <property type="term" value="F:ATP-dependent DNA damage sensor activity"/>
    <property type="evidence" value="ECO:0007669"/>
    <property type="project" value="InterPro"/>
</dbReference>
<keyword evidence="6" id="KW-0238">DNA-binding</keyword>
<dbReference type="Proteomes" id="UP000298210">
    <property type="component" value="Unassembled WGS sequence"/>
</dbReference>
<evidence type="ECO:0000256" key="6">
    <source>
        <dbReference type="ARBA" id="ARBA00023125"/>
    </source>
</evidence>
<dbReference type="PROSITE" id="PS00486">
    <property type="entry name" value="DNA_MISMATCH_REPAIR_2"/>
    <property type="match status" value="1"/>
</dbReference>
<evidence type="ECO:0000259" key="7">
    <source>
        <dbReference type="PROSITE" id="PS00486"/>
    </source>
</evidence>
<dbReference type="GO" id="GO:0006298">
    <property type="term" value="P:mismatch repair"/>
    <property type="evidence" value="ECO:0007669"/>
    <property type="project" value="InterPro"/>
</dbReference>
<dbReference type="GO" id="GO:0005524">
    <property type="term" value="F:ATP binding"/>
    <property type="evidence" value="ECO:0007669"/>
    <property type="project" value="UniProtKB-KW"/>
</dbReference>
<dbReference type="FunFam" id="3.40.50.300:FF:000830">
    <property type="entry name" value="Endonuclease MutS2"/>
    <property type="match status" value="1"/>
</dbReference>
<dbReference type="InterPro" id="IPR005747">
    <property type="entry name" value="MutS2"/>
</dbReference>
<name>A0A4Y7WLZ8_9BACI</name>
<sequence>MKQQTLEAIGFYDVLKDIAEQTRMDRARETILRMTPLVNQSQMTHKMTEIEEAMRILTRSGSVPIHVVDDIAQMIMQAKKGLFIRADQFTRVISFLEHCSKLKRFMNDKQEIAPLISSYAFSIDDLSSVEEQLTSAIRNGQVDEYASKELSYLRRQKKVALERLKTKVEHLASGGKYKSFLQDKMVSTRQGRYVLSIKKEYRNKVNGTVLDTSASGSTLFIEPAEVSDIQEEVSMYTYAEEAEVERILFELTEALLAQEQTISIAMDVMHEYDVLFAKAKYCREIEGIKPSLSNDRTIKLVRARHPALGQKAVPLTLTFGGAVDRALVITGPNTGGKTVTLKTVGLLTAMAQAGLLIPAEKGSQIGIFQSIFVDIGDGQSIEDNLSTFSSRMVSIIEILREANDRSLVLLDELGSGTDPNEGMGLAITILNQLYKKGSTLFATTHYSEMKTFADDTDGFINGSMEFDVESLQPTYRLLIGESGKSQAFEIALKLGLHPSIVEEAHQLSYGQKRSYQDRFSAEALQSDAFRKQVIFNRHANKQKKTLSSDVEAFQQGDNVTIQATNETAIVYKGPDEKGNYIVQVKDDKRIINHKRLTLHISAEELYPADYDFDIIFKSKTYRKVKNDQSRKHLDGIWLEEE</sequence>
<dbReference type="InterPro" id="IPR045076">
    <property type="entry name" value="MutS"/>
</dbReference>
<dbReference type="PANTHER" id="PTHR48466">
    <property type="entry name" value="OS10G0509000 PROTEIN-RELATED"/>
    <property type="match status" value="1"/>
</dbReference>
<dbReference type="InterPro" id="IPR000432">
    <property type="entry name" value="DNA_mismatch_repair_MutS_C"/>
</dbReference>
<evidence type="ECO:0000256" key="2">
    <source>
        <dbReference type="ARBA" id="ARBA00022741"/>
    </source>
</evidence>
<dbReference type="SMART" id="SM00534">
    <property type="entry name" value="MUTSac"/>
    <property type="match status" value="1"/>
</dbReference>
<dbReference type="NCBIfam" id="TIGR01069">
    <property type="entry name" value="mutS2"/>
    <property type="match status" value="1"/>
</dbReference>
<accession>A0A4Y7WLZ8</accession>
<evidence type="ECO:0000256" key="5">
    <source>
        <dbReference type="ARBA" id="ARBA00022884"/>
    </source>
</evidence>
<dbReference type="GO" id="GO:0016887">
    <property type="term" value="F:ATP hydrolysis activity"/>
    <property type="evidence" value="ECO:0007669"/>
    <property type="project" value="InterPro"/>
</dbReference>
<dbReference type="InterPro" id="IPR007696">
    <property type="entry name" value="DNA_mismatch_repair_MutS_core"/>
</dbReference>
<dbReference type="SUPFAM" id="SSF52540">
    <property type="entry name" value="P-loop containing nucleoside triphosphate hydrolases"/>
    <property type="match status" value="1"/>
</dbReference>
<keyword evidence="3" id="KW-0378">Hydrolase</keyword>